<gene>
    <name evidence="1" type="ORF">S01H4_54345</name>
</gene>
<evidence type="ECO:0000313" key="1">
    <source>
        <dbReference type="EMBL" id="GAH12476.1"/>
    </source>
</evidence>
<dbReference type="EMBL" id="BART01031262">
    <property type="protein sequence ID" value="GAH12476.1"/>
    <property type="molecule type" value="Genomic_DNA"/>
</dbReference>
<feature type="non-terminal residue" evidence="1">
    <location>
        <position position="70"/>
    </location>
</feature>
<reference evidence="1" key="1">
    <citation type="journal article" date="2014" name="Front. Microbiol.">
        <title>High frequency of phylogenetically diverse reductive dehalogenase-homologous genes in deep subseafloor sedimentary metagenomes.</title>
        <authorList>
            <person name="Kawai M."/>
            <person name="Futagami T."/>
            <person name="Toyoda A."/>
            <person name="Takaki Y."/>
            <person name="Nishi S."/>
            <person name="Hori S."/>
            <person name="Arai W."/>
            <person name="Tsubouchi T."/>
            <person name="Morono Y."/>
            <person name="Uchiyama I."/>
            <person name="Ito T."/>
            <person name="Fujiyama A."/>
            <person name="Inagaki F."/>
            <person name="Takami H."/>
        </authorList>
    </citation>
    <scope>NUCLEOTIDE SEQUENCE</scope>
    <source>
        <strain evidence="1">Expedition CK06-06</strain>
    </source>
</reference>
<sequence length="70" mass="7913">MNDKRIRISLLTLLGFCMLILFSLSQYNINFNPTSSINDSEITKNVKNLKSSSYWNLTSPIEIDDAGAKN</sequence>
<name>X1CVI5_9ZZZZ</name>
<accession>X1CVI5</accession>
<organism evidence="1">
    <name type="scientific">marine sediment metagenome</name>
    <dbReference type="NCBI Taxonomy" id="412755"/>
    <lineage>
        <taxon>unclassified sequences</taxon>
        <taxon>metagenomes</taxon>
        <taxon>ecological metagenomes</taxon>
    </lineage>
</organism>
<dbReference type="AlphaFoldDB" id="X1CVI5"/>
<comment type="caution">
    <text evidence="1">The sequence shown here is derived from an EMBL/GenBank/DDBJ whole genome shotgun (WGS) entry which is preliminary data.</text>
</comment>
<protein>
    <submittedName>
        <fullName evidence="1">Uncharacterized protein</fullName>
    </submittedName>
</protein>
<proteinExistence type="predicted"/>